<dbReference type="Proteomes" id="UP001054837">
    <property type="component" value="Unassembled WGS sequence"/>
</dbReference>
<dbReference type="EMBL" id="BPLQ01003956">
    <property type="protein sequence ID" value="GIY04603.1"/>
    <property type="molecule type" value="Genomic_DNA"/>
</dbReference>
<protein>
    <submittedName>
        <fullName evidence="1">Uncharacterized protein</fullName>
    </submittedName>
</protein>
<proteinExistence type="predicted"/>
<evidence type="ECO:0000313" key="2">
    <source>
        <dbReference type="Proteomes" id="UP001054837"/>
    </source>
</evidence>
<keyword evidence="2" id="KW-1185">Reference proteome</keyword>
<accession>A0AAV4Q4M0</accession>
<organism evidence="1 2">
    <name type="scientific">Caerostris darwini</name>
    <dbReference type="NCBI Taxonomy" id="1538125"/>
    <lineage>
        <taxon>Eukaryota</taxon>
        <taxon>Metazoa</taxon>
        <taxon>Ecdysozoa</taxon>
        <taxon>Arthropoda</taxon>
        <taxon>Chelicerata</taxon>
        <taxon>Arachnida</taxon>
        <taxon>Araneae</taxon>
        <taxon>Araneomorphae</taxon>
        <taxon>Entelegynae</taxon>
        <taxon>Araneoidea</taxon>
        <taxon>Araneidae</taxon>
        <taxon>Caerostris</taxon>
    </lineage>
</organism>
<gene>
    <name evidence="1" type="ORF">CDAR_595661</name>
</gene>
<dbReference type="AlphaFoldDB" id="A0AAV4Q4M0"/>
<evidence type="ECO:0000313" key="1">
    <source>
        <dbReference type="EMBL" id="GIY04603.1"/>
    </source>
</evidence>
<sequence length="104" mass="11792">MSNLSIADKRPRRIFANITITAQDHIRSKSPSRSMNILLEFTGFVSSFCEPRLEACFFSSESKYRISEGSTFGKEFDHLQNLGFPSLCPNTKVQYSLESGKLTF</sequence>
<name>A0AAV4Q4M0_9ARAC</name>
<comment type="caution">
    <text evidence="1">The sequence shown here is derived from an EMBL/GenBank/DDBJ whole genome shotgun (WGS) entry which is preliminary data.</text>
</comment>
<reference evidence="1 2" key="1">
    <citation type="submission" date="2021-06" db="EMBL/GenBank/DDBJ databases">
        <title>Caerostris darwini draft genome.</title>
        <authorList>
            <person name="Kono N."/>
            <person name="Arakawa K."/>
        </authorList>
    </citation>
    <scope>NUCLEOTIDE SEQUENCE [LARGE SCALE GENOMIC DNA]</scope>
</reference>